<dbReference type="Gene3D" id="3.30.70.100">
    <property type="match status" value="1"/>
</dbReference>
<protein>
    <recommendedName>
        <fullName evidence="2">HMA domain-containing protein</fullName>
    </recommendedName>
</protein>
<dbReference type="GO" id="GO:0046872">
    <property type="term" value="F:metal ion binding"/>
    <property type="evidence" value="ECO:0007669"/>
    <property type="project" value="UniProtKB-KW"/>
</dbReference>
<dbReference type="InterPro" id="IPR006121">
    <property type="entry name" value="HMA_dom"/>
</dbReference>
<dbReference type="AlphaFoldDB" id="A0A4Y7IPA7"/>
<dbReference type="FunFam" id="3.30.70.100:FF:000047">
    <property type="entry name" value="Copper-transporting ATPase PAA1, chloroplastic"/>
    <property type="match status" value="1"/>
</dbReference>
<dbReference type="STRING" id="3469.A0A4Y7IPA7"/>
<evidence type="ECO:0000259" key="2">
    <source>
        <dbReference type="PROSITE" id="PS50846"/>
    </source>
</evidence>
<evidence type="ECO:0000256" key="1">
    <source>
        <dbReference type="ARBA" id="ARBA00022723"/>
    </source>
</evidence>
<proteinExistence type="predicted"/>
<dbReference type="EMBL" id="CM010716">
    <property type="protein sequence ID" value="RZC49318.1"/>
    <property type="molecule type" value="Genomic_DNA"/>
</dbReference>
<sequence>MAFTLSAASTLTSKTLICPPKISISSRHINSFKISLNNSTINNISTRFIPISASSRFPHFSCSASGDNASNGGETKGIPSLSSDSLTLDVKGMMCDGCAGSVKKILESQPQVSTATVNLAMETATVLPVDEAKAAQDWQQQLGETLAKHLTNCGFDSTLKGIATIAKLPTLTS</sequence>
<keyword evidence="1" id="KW-0479">Metal-binding</keyword>
<gene>
    <name evidence="3" type="ORF">C5167_017751</name>
</gene>
<dbReference type="Pfam" id="PF00403">
    <property type="entry name" value="HMA"/>
    <property type="match status" value="1"/>
</dbReference>
<keyword evidence="4" id="KW-1185">Reference proteome</keyword>
<name>A0A4Y7IPA7_PAPSO</name>
<dbReference type="Proteomes" id="UP000316621">
    <property type="component" value="Chromosome 2"/>
</dbReference>
<dbReference type="InterPro" id="IPR017969">
    <property type="entry name" value="Heavy-metal-associated_CS"/>
</dbReference>
<evidence type="ECO:0000313" key="3">
    <source>
        <dbReference type="EMBL" id="RZC49318.1"/>
    </source>
</evidence>
<dbReference type="SUPFAM" id="SSF55008">
    <property type="entry name" value="HMA, heavy metal-associated domain"/>
    <property type="match status" value="1"/>
</dbReference>
<dbReference type="OMA" id="DVKGMMC"/>
<dbReference type="PROSITE" id="PS50846">
    <property type="entry name" value="HMA_2"/>
    <property type="match status" value="1"/>
</dbReference>
<organism evidence="3 4">
    <name type="scientific">Papaver somniferum</name>
    <name type="common">Opium poppy</name>
    <dbReference type="NCBI Taxonomy" id="3469"/>
    <lineage>
        <taxon>Eukaryota</taxon>
        <taxon>Viridiplantae</taxon>
        <taxon>Streptophyta</taxon>
        <taxon>Embryophyta</taxon>
        <taxon>Tracheophyta</taxon>
        <taxon>Spermatophyta</taxon>
        <taxon>Magnoliopsida</taxon>
        <taxon>Ranunculales</taxon>
        <taxon>Papaveraceae</taxon>
        <taxon>Papaveroideae</taxon>
        <taxon>Papaver</taxon>
    </lineage>
</organism>
<reference evidence="3 4" key="1">
    <citation type="journal article" date="2018" name="Science">
        <title>The opium poppy genome and morphinan production.</title>
        <authorList>
            <person name="Guo L."/>
            <person name="Winzer T."/>
            <person name="Yang X."/>
            <person name="Li Y."/>
            <person name="Ning Z."/>
            <person name="He Z."/>
            <person name="Teodor R."/>
            <person name="Lu Y."/>
            <person name="Bowser T.A."/>
            <person name="Graham I.A."/>
            <person name="Ye K."/>
        </authorList>
    </citation>
    <scope>NUCLEOTIDE SEQUENCE [LARGE SCALE GENOMIC DNA]</scope>
    <source>
        <strain evidence="4">cv. HN1</strain>
        <tissue evidence="3">Leaves</tissue>
    </source>
</reference>
<dbReference type="PROSITE" id="PS01047">
    <property type="entry name" value="HMA_1"/>
    <property type="match status" value="1"/>
</dbReference>
<accession>A0A4Y7IPA7</accession>
<evidence type="ECO:0000313" key="4">
    <source>
        <dbReference type="Proteomes" id="UP000316621"/>
    </source>
</evidence>
<dbReference type="Gramene" id="RZC49318">
    <property type="protein sequence ID" value="RZC49318"/>
    <property type="gene ID" value="C5167_017751"/>
</dbReference>
<dbReference type="CDD" id="cd00371">
    <property type="entry name" value="HMA"/>
    <property type="match status" value="1"/>
</dbReference>
<dbReference type="InterPro" id="IPR036163">
    <property type="entry name" value="HMA_dom_sf"/>
</dbReference>
<feature type="domain" description="HMA" evidence="2">
    <location>
        <begin position="84"/>
        <end position="158"/>
    </location>
</feature>